<keyword evidence="2" id="KW-1185">Reference proteome</keyword>
<evidence type="ECO:0000313" key="2">
    <source>
        <dbReference type="Proteomes" id="UP000649617"/>
    </source>
</evidence>
<evidence type="ECO:0000313" key="1">
    <source>
        <dbReference type="EMBL" id="CAE7216532.1"/>
    </source>
</evidence>
<name>A0A812JTK0_SYMPI</name>
<dbReference type="AlphaFoldDB" id="A0A812JTK0"/>
<dbReference type="Proteomes" id="UP000649617">
    <property type="component" value="Unassembled WGS sequence"/>
</dbReference>
<dbReference type="OrthoDB" id="406511at2759"/>
<gene>
    <name evidence="1" type="ORF">SPIL2461_LOCUS2641</name>
</gene>
<organism evidence="1 2">
    <name type="scientific">Symbiodinium pilosum</name>
    <name type="common">Dinoflagellate</name>
    <dbReference type="NCBI Taxonomy" id="2952"/>
    <lineage>
        <taxon>Eukaryota</taxon>
        <taxon>Sar</taxon>
        <taxon>Alveolata</taxon>
        <taxon>Dinophyceae</taxon>
        <taxon>Suessiales</taxon>
        <taxon>Symbiodiniaceae</taxon>
        <taxon>Symbiodinium</taxon>
    </lineage>
</organism>
<reference evidence="1" key="1">
    <citation type="submission" date="2021-02" db="EMBL/GenBank/DDBJ databases">
        <authorList>
            <person name="Dougan E. K."/>
            <person name="Rhodes N."/>
            <person name="Thang M."/>
            <person name="Chan C."/>
        </authorList>
    </citation>
    <scope>NUCLEOTIDE SEQUENCE</scope>
</reference>
<proteinExistence type="predicted"/>
<dbReference type="EMBL" id="CAJNIZ010002925">
    <property type="protein sequence ID" value="CAE7216532.1"/>
    <property type="molecule type" value="Genomic_DNA"/>
</dbReference>
<protein>
    <submittedName>
        <fullName evidence="1">Uncharacterized protein</fullName>
    </submittedName>
</protein>
<comment type="caution">
    <text evidence="1">The sequence shown here is derived from an EMBL/GenBank/DDBJ whole genome shotgun (WGS) entry which is preliminary data.</text>
</comment>
<sequence length="124" mass="13328">MAMARVAECEVCNEKVPLPARFEAPCSVSCGRICHLDCTRAYLQTQNVASFEDGATRLIDCPCGKGVYAPSCAVCGLSLLPPTPVLPTCPPPCGRVLAHKSCIATARIFGAQRDCQLCRKPWML</sequence>
<accession>A0A812JTK0</accession>